<dbReference type="RefSeq" id="WP_248955635.1">
    <property type="nucleotide sequence ID" value="NZ_JAKIKU010000004.1"/>
</dbReference>
<dbReference type="EMBL" id="JAKIKU010000004">
    <property type="protein sequence ID" value="MCL1045673.1"/>
    <property type="molecule type" value="Genomic_DNA"/>
</dbReference>
<accession>A0ABT0KPB2</accession>
<comment type="caution">
    <text evidence="2">The sequence shown here is derived from an EMBL/GenBank/DDBJ whole genome shotgun (WGS) entry which is preliminary data.</text>
</comment>
<dbReference type="Gene3D" id="3.20.20.190">
    <property type="entry name" value="Phosphatidylinositol (PI) phosphodiesterase"/>
    <property type="match status" value="1"/>
</dbReference>
<dbReference type="InterPro" id="IPR030395">
    <property type="entry name" value="GP_PDE_dom"/>
</dbReference>
<proteinExistence type="predicted"/>
<evidence type="ECO:0000313" key="3">
    <source>
        <dbReference type="Proteomes" id="UP001202134"/>
    </source>
</evidence>
<dbReference type="PANTHER" id="PTHR46211">
    <property type="entry name" value="GLYCEROPHOSPHORYL DIESTER PHOSPHODIESTERASE"/>
    <property type="match status" value="1"/>
</dbReference>
<organism evidence="2 3">
    <name type="scientific">Shewanella electrodiphila</name>
    <dbReference type="NCBI Taxonomy" id="934143"/>
    <lineage>
        <taxon>Bacteria</taxon>
        <taxon>Pseudomonadati</taxon>
        <taxon>Pseudomonadota</taxon>
        <taxon>Gammaproteobacteria</taxon>
        <taxon>Alteromonadales</taxon>
        <taxon>Shewanellaceae</taxon>
        <taxon>Shewanella</taxon>
    </lineage>
</organism>
<dbReference type="InterPro" id="IPR017946">
    <property type="entry name" value="PLC-like_Pdiesterase_TIM-brl"/>
</dbReference>
<evidence type="ECO:0000313" key="2">
    <source>
        <dbReference type="EMBL" id="MCL1045673.1"/>
    </source>
</evidence>
<dbReference type="Pfam" id="PF03009">
    <property type="entry name" value="GDPD"/>
    <property type="match status" value="1"/>
</dbReference>
<feature type="domain" description="GP-PDE" evidence="1">
    <location>
        <begin position="1"/>
        <end position="227"/>
    </location>
</feature>
<keyword evidence="3" id="KW-1185">Reference proteome</keyword>
<dbReference type="Proteomes" id="UP001202134">
    <property type="component" value="Unassembled WGS sequence"/>
</dbReference>
<dbReference type="CDD" id="cd08556">
    <property type="entry name" value="GDPD"/>
    <property type="match status" value="1"/>
</dbReference>
<protein>
    <submittedName>
        <fullName evidence="2">Glycerophosphodiester phosphodiesterase</fullName>
    </submittedName>
</protein>
<dbReference type="PROSITE" id="PS51704">
    <property type="entry name" value="GP_PDE"/>
    <property type="match status" value="1"/>
</dbReference>
<dbReference type="PANTHER" id="PTHR46211:SF1">
    <property type="entry name" value="GLYCEROPHOSPHODIESTER PHOSPHODIESTERASE, CYTOPLASMIC"/>
    <property type="match status" value="1"/>
</dbReference>
<evidence type="ECO:0000259" key="1">
    <source>
        <dbReference type="PROSITE" id="PS51704"/>
    </source>
</evidence>
<sequence>MLIFAHRGASGYEVENTLAAMEKALSINVQAIELDVYNIEGELFVFHDRRLETKTTGRGVTHLASKDELSKVTIQQHSIPTLWQVMTLIRGRCIVNIELKGYHTAGPLVAVYPKLISELNFTNEQLLISSFNQPYLSVVKQHLPRARVAPILTGVPLHYAESVTALDAYSIHVDLHFVTHEMVQDAHQRGAKIYVYTVDNPEDIHALKGLGVDGIFSNYPDKAAIVLANCRHDNSHTTSHEKWFG</sequence>
<dbReference type="SUPFAM" id="SSF51695">
    <property type="entry name" value="PLC-like phosphodiesterases"/>
    <property type="match status" value="1"/>
</dbReference>
<reference evidence="2 3" key="1">
    <citation type="submission" date="2022-01" db="EMBL/GenBank/DDBJ databases">
        <title>Whole genome-based taxonomy of the Shewanellaceae.</title>
        <authorList>
            <person name="Martin-Rodriguez A.J."/>
        </authorList>
    </citation>
    <scope>NUCLEOTIDE SEQUENCE [LARGE SCALE GENOMIC DNA]</scope>
    <source>
        <strain evidence="2 3">DSM 24955</strain>
    </source>
</reference>
<gene>
    <name evidence="2" type="ORF">L2737_10090</name>
</gene>
<name>A0ABT0KPB2_9GAMM</name>